<evidence type="ECO:0000313" key="3">
    <source>
        <dbReference type="Proteomes" id="UP000622707"/>
    </source>
</evidence>
<evidence type="ECO:0000313" key="2">
    <source>
        <dbReference type="EMBL" id="MBL0426515.1"/>
    </source>
</evidence>
<organism evidence="2 3">
    <name type="scientific">Ramlibacter alkalitolerans</name>
    <dbReference type="NCBI Taxonomy" id="2039631"/>
    <lineage>
        <taxon>Bacteria</taxon>
        <taxon>Pseudomonadati</taxon>
        <taxon>Pseudomonadota</taxon>
        <taxon>Betaproteobacteria</taxon>
        <taxon>Burkholderiales</taxon>
        <taxon>Comamonadaceae</taxon>
        <taxon>Ramlibacter</taxon>
    </lineage>
</organism>
<comment type="caution">
    <text evidence="2">The sequence shown here is derived from an EMBL/GenBank/DDBJ whole genome shotgun (WGS) entry which is preliminary data.</text>
</comment>
<keyword evidence="1" id="KW-0732">Signal</keyword>
<evidence type="ECO:0000256" key="1">
    <source>
        <dbReference type="SAM" id="SignalP"/>
    </source>
</evidence>
<protein>
    <submittedName>
        <fullName evidence="2">Uncharacterized protein</fullName>
    </submittedName>
</protein>
<feature type="chain" id="PRO_5046620462" evidence="1">
    <location>
        <begin position="30"/>
        <end position="208"/>
    </location>
</feature>
<dbReference type="RefSeq" id="WP_201690695.1">
    <property type="nucleotide sequence ID" value="NZ_JAEQND010000008.1"/>
</dbReference>
<gene>
    <name evidence="2" type="ORF">JI746_15480</name>
</gene>
<accession>A0ABS1JQI1</accession>
<sequence>MRMPAPRLPLRSRLASALVLACAASLLQAASFPLEIPGQRLTVEVSDELEASPVPGTPDLTAYLAFPSGQPLAAPSWLSQTDSVRIVLRPLAPGMPTRVEALLDRALPTESDHASGRPWFVRRTDDGMAVYRQATQETWIFRGRDGARVGVHVPTTPIQRTHLASRRYGDSLEVIYQYGREHADLRAMDAFVLAQLRKHVRSVVRETR</sequence>
<dbReference type="EMBL" id="JAEQND010000008">
    <property type="protein sequence ID" value="MBL0426515.1"/>
    <property type="molecule type" value="Genomic_DNA"/>
</dbReference>
<keyword evidence="3" id="KW-1185">Reference proteome</keyword>
<proteinExistence type="predicted"/>
<name>A0ABS1JQI1_9BURK</name>
<dbReference type="Proteomes" id="UP000622707">
    <property type="component" value="Unassembled WGS sequence"/>
</dbReference>
<feature type="signal peptide" evidence="1">
    <location>
        <begin position="1"/>
        <end position="29"/>
    </location>
</feature>
<reference evidence="2 3" key="1">
    <citation type="journal article" date="2017" name="Int. J. Syst. Evol. Microbiol.">
        <title>Ramlibacter alkalitolerans sp. nov., alkali-tolerant bacterium isolated from soil of ginseng.</title>
        <authorList>
            <person name="Lee D.H."/>
            <person name="Cha C.J."/>
        </authorList>
    </citation>
    <scope>NUCLEOTIDE SEQUENCE [LARGE SCALE GENOMIC DNA]</scope>
    <source>
        <strain evidence="2 3">KACC 19305</strain>
    </source>
</reference>